<feature type="chain" id="PRO_5019451164" description="Glutathione-binding protein GsiB" evidence="8">
    <location>
        <begin position="22"/>
        <end position="524"/>
    </location>
</feature>
<comment type="similarity">
    <text evidence="3">Belongs to the bacterial solute-binding protein 5 family.</text>
</comment>
<comment type="subcellular location">
    <subcellularLocation>
        <location evidence="2">Periplasm</location>
    </subcellularLocation>
</comment>
<name>A0A433RRP9_9BACL</name>
<evidence type="ECO:0000256" key="7">
    <source>
        <dbReference type="ARBA" id="ARBA00022764"/>
    </source>
</evidence>
<evidence type="ECO:0000256" key="5">
    <source>
        <dbReference type="ARBA" id="ARBA00022448"/>
    </source>
</evidence>
<evidence type="ECO:0000259" key="9">
    <source>
        <dbReference type="Pfam" id="PF00496"/>
    </source>
</evidence>
<dbReference type="SUPFAM" id="SSF53850">
    <property type="entry name" value="Periplasmic binding protein-like II"/>
    <property type="match status" value="1"/>
</dbReference>
<dbReference type="PANTHER" id="PTHR30290:SF32">
    <property type="entry name" value="GLUTATHIONE-BINDING PROTEIN GSIB"/>
    <property type="match status" value="1"/>
</dbReference>
<evidence type="ECO:0000256" key="1">
    <source>
        <dbReference type="ARBA" id="ARBA00003489"/>
    </source>
</evidence>
<dbReference type="GO" id="GO:0043190">
    <property type="term" value="C:ATP-binding cassette (ABC) transporter complex"/>
    <property type="evidence" value="ECO:0007669"/>
    <property type="project" value="InterPro"/>
</dbReference>
<comment type="caution">
    <text evidence="10">The sequence shown here is derived from an EMBL/GenBank/DDBJ whole genome shotgun (WGS) entry which is preliminary data.</text>
</comment>
<dbReference type="Gene3D" id="3.90.76.10">
    <property type="entry name" value="Dipeptide-binding Protein, Domain 1"/>
    <property type="match status" value="1"/>
</dbReference>
<dbReference type="PROSITE" id="PS51257">
    <property type="entry name" value="PROKAR_LIPOPROTEIN"/>
    <property type="match status" value="1"/>
</dbReference>
<dbReference type="RefSeq" id="WP_233600608.1">
    <property type="nucleotide sequence ID" value="NZ_JTFC01000036.1"/>
</dbReference>
<dbReference type="GO" id="GO:1904680">
    <property type="term" value="F:peptide transmembrane transporter activity"/>
    <property type="evidence" value="ECO:0007669"/>
    <property type="project" value="TreeGrafter"/>
</dbReference>
<dbReference type="InterPro" id="IPR039424">
    <property type="entry name" value="SBP_5"/>
</dbReference>
<dbReference type="AlphaFoldDB" id="A0A433RRP9"/>
<keyword evidence="5" id="KW-0813">Transport</keyword>
<feature type="signal peptide" evidence="8">
    <location>
        <begin position="1"/>
        <end position="21"/>
    </location>
</feature>
<dbReference type="Gene3D" id="3.40.190.10">
    <property type="entry name" value="Periplasmic binding protein-like II"/>
    <property type="match status" value="1"/>
</dbReference>
<evidence type="ECO:0000313" key="10">
    <source>
        <dbReference type="EMBL" id="RUS53708.1"/>
    </source>
</evidence>
<organism evidence="10 11">
    <name type="scientific">Candidatus Kurthia intestinigallinarum</name>
    <dbReference type="NCBI Taxonomy" id="1562256"/>
    <lineage>
        <taxon>Bacteria</taxon>
        <taxon>Bacillati</taxon>
        <taxon>Bacillota</taxon>
        <taxon>Bacilli</taxon>
        <taxon>Bacillales</taxon>
        <taxon>Caryophanaceae</taxon>
        <taxon>Kurthia</taxon>
    </lineage>
</organism>
<gene>
    <name evidence="10" type="ORF">QI30_14485</name>
</gene>
<dbReference type="CDD" id="cd08499">
    <property type="entry name" value="PBP2_Ylib_like"/>
    <property type="match status" value="1"/>
</dbReference>
<dbReference type="Gene3D" id="3.10.105.10">
    <property type="entry name" value="Dipeptide-binding Protein, Domain 3"/>
    <property type="match status" value="1"/>
</dbReference>
<dbReference type="PIRSF" id="PIRSF002741">
    <property type="entry name" value="MppA"/>
    <property type="match status" value="1"/>
</dbReference>
<accession>A0A433RRP9</accession>
<dbReference type="GO" id="GO:0042938">
    <property type="term" value="P:dipeptide transport"/>
    <property type="evidence" value="ECO:0007669"/>
    <property type="project" value="TreeGrafter"/>
</dbReference>
<sequence length="524" mass="58075">MKRRTNWFALIALVVMAVVLAACGGSDSGSNSANESGGKKAGKDLTIAVNQNFVTLDPQDSNNTLDNSVQQTMLEGLVGFDKDMKIIPKLAEDYKVNKDATEFTFMLRKDVTFHDGEAFNAEAVKTNFERVSDEKNGLKRYSLFSNIEKIDVVDDYTVKFTLKNSFASMINNFAHPAGALQSPKSLASGDDVARKPVGTGPYVFESWDSSDIIKVKKNDKYWNGDVAANSITFKPVVENGSRTAMLQTGEADFAYPIPTEQVETLKKQNITIENTDSIVMNYLSMNVSKEPFNDPKVREAITHAINKEDLIKVVYADYAKPATSVIAEKTQFYSKQEDQSYDVEKAKALMKEAGKESGFETTIWATNTTNYIKAMEFIQQSLAAINIKVKVEPMENGALADALWAVEDPKDAKVQMYFGGWSPSTGEADWAIRPLFSSDSFPPNSYNISYYSSKEVDKGLKEGLATSDEGERQKIYDDVQKTIWTDMPWVPISNPDNIFGKKSNLEGIVLLPDGGLSVTELQIK</sequence>
<evidence type="ECO:0000313" key="11">
    <source>
        <dbReference type="Proteomes" id="UP000288623"/>
    </source>
</evidence>
<keyword evidence="11" id="KW-1185">Reference proteome</keyword>
<feature type="domain" description="Solute-binding protein family 5" evidence="9">
    <location>
        <begin position="85"/>
        <end position="439"/>
    </location>
</feature>
<dbReference type="Proteomes" id="UP000288623">
    <property type="component" value="Unassembled WGS sequence"/>
</dbReference>
<keyword evidence="6 8" id="KW-0732">Signal</keyword>
<comment type="function">
    <text evidence="1">Part of the ABC transporter complex GsiABCD involved in glutathione import. Binds glutathione.</text>
</comment>
<reference evidence="10 11" key="1">
    <citation type="submission" date="2014-11" db="EMBL/GenBank/DDBJ databases">
        <title>Genome sequence and analysis of novel Kurthia sp.</title>
        <authorList>
            <person name="Lawson J.N."/>
            <person name="Gonzalez J.E."/>
            <person name="Rinauldi L."/>
            <person name="Xuan Z."/>
            <person name="Firman A."/>
            <person name="Shaddox L."/>
            <person name="Trudeau A."/>
            <person name="Shah S."/>
            <person name="Reiman D."/>
        </authorList>
    </citation>
    <scope>NUCLEOTIDE SEQUENCE [LARGE SCALE GENOMIC DNA]</scope>
    <source>
        <strain evidence="10 11">3B1D</strain>
    </source>
</reference>
<dbReference type="InterPro" id="IPR000914">
    <property type="entry name" value="SBP_5_dom"/>
</dbReference>
<evidence type="ECO:0000256" key="6">
    <source>
        <dbReference type="ARBA" id="ARBA00022729"/>
    </source>
</evidence>
<dbReference type="Pfam" id="PF00496">
    <property type="entry name" value="SBP_bac_5"/>
    <property type="match status" value="1"/>
</dbReference>
<evidence type="ECO:0000256" key="2">
    <source>
        <dbReference type="ARBA" id="ARBA00004418"/>
    </source>
</evidence>
<dbReference type="PANTHER" id="PTHR30290">
    <property type="entry name" value="PERIPLASMIC BINDING COMPONENT OF ABC TRANSPORTER"/>
    <property type="match status" value="1"/>
</dbReference>
<keyword evidence="7" id="KW-0574">Periplasm</keyword>
<evidence type="ECO:0000256" key="3">
    <source>
        <dbReference type="ARBA" id="ARBA00005695"/>
    </source>
</evidence>
<protein>
    <recommendedName>
        <fullName evidence="4">Glutathione-binding protein GsiB</fullName>
    </recommendedName>
</protein>
<evidence type="ECO:0000256" key="8">
    <source>
        <dbReference type="SAM" id="SignalP"/>
    </source>
</evidence>
<dbReference type="InterPro" id="IPR030678">
    <property type="entry name" value="Peptide/Ni-bd"/>
</dbReference>
<proteinExistence type="inferred from homology"/>
<dbReference type="GO" id="GO:0030288">
    <property type="term" value="C:outer membrane-bounded periplasmic space"/>
    <property type="evidence" value="ECO:0007669"/>
    <property type="project" value="TreeGrafter"/>
</dbReference>
<dbReference type="EMBL" id="JTFC01000036">
    <property type="protein sequence ID" value="RUS53708.1"/>
    <property type="molecule type" value="Genomic_DNA"/>
</dbReference>
<evidence type="ECO:0000256" key="4">
    <source>
        <dbReference type="ARBA" id="ARBA00017393"/>
    </source>
</evidence>